<keyword evidence="1" id="KW-0472">Membrane</keyword>
<dbReference type="Proteomes" id="UP000077255">
    <property type="component" value="Chromosome"/>
</dbReference>
<keyword evidence="1" id="KW-1133">Transmembrane helix</keyword>
<proteinExistence type="predicted"/>
<evidence type="ECO:0000256" key="1">
    <source>
        <dbReference type="SAM" id="Phobius"/>
    </source>
</evidence>
<sequence length="94" mass="9845">MLAKRFGLPLRVAQEIEMTAIWRAARRSWMCWSVLVLGLAGTVGLVIAGGVARGLGGVLGPMATGVAWRALGRTLAAPAMRAEAARRSASSEDP</sequence>
<feature type="transmembrane region" description="Helical" evidence="1">
    <location>
        <begin position="29"/>
        <end position="48"/>
    </location>
</feature>
<dbReference type="KEGG" id="dtx:ATSB10_29510"/>
<keyword evidence="3" id="KW-1185">Reference proteome</keyword>
<name>A0A161JDA5_9GAMM</name>
<keyword evidence="1" id="KW-0812">Transmembrane</keyword>
<evidence type="ECO:0000313" key="2">
    <source>
        <dbReference type="EMBL" id="AND70405.1"/>
    </source>
</evidence>
<dbReference type="EMBL" id="CP014841">
    <property type="protein sequence ID" value="AND70405.1"/>
    <property type="molecule type" value="Genomic_DNA"/>
</dbReference>
<accession>A0A161JDA5</accession>
<dbReference type="STRING" id="445710.ATSB10_29510"/>
<evidence type="ECO:0000313" key="3">
    <source>
        <dbReference type="Proteomes" id="UP000077255"/>
    </source>
</evidence>
<dbReference type="AlphaFoldDB" id="A0A161JDA5"/>
<protein>
    <submittedName>
        <fullName evidence="2">Uncharacterized protein</fullName>
    </submittedName>
</protein>
<gene>
    <name evidence="2" type="ORF">ATSB10_29510</name>
</gene>
<organism evidence="2 3">
    <name type="scientific">Dyella thiooxydans</name>
    <dbReference type="NCBI Taxonomy" id="445710"/>
    <lineage>
        <taxon>Bacteria</taxon>
        <taxon>Pseudomonadati</taxon>
        <taxon>Pseudomonadota</taxon>
        <taxon>Gammaproteobacteria</taxon>
        <taxon>Lysobacterales</taxon>
        <taxon>Rhodanobacteraceae</taxon>
        <taxon>Dyella</taxon>
    </lineage>
</organism>
<dbReference type="PATRIC" id="fig|445710.3.peg.2946"/>
<reference evidence="2 3" key="1">
    <citation type="submission" date="2016-02" db="EMBL/GenBank/DDBJ databases">
        <title>Complete genome sequencing and analysis of ATSB10, Dyella thiooxydans isolated from rhizosphere soil of sunflower (Helianthus annuus L.).</title>
        <authorList>
            <person name="Lee Y."/>
            <person name="Hwangbo K."/>
            <person name="Chung H."/>
            <person name="Yoo J."/>
            <person name="Kim K.Y."/>
            <person name="Sa T.M."/>
            <person name="Um Y."/>
            <person name="Madhaiyan M."/>
        </authorList>
    </citation>
    <scope>NUCLEOTIDE SEQUENCE [LARGE SCALE GENOMIC DNA]</scope>
    <source>
        <strain evidence="2 3">ATSB10</strain>
    </source>
</reference>